<dbReference type="EMBL" id="SPHZ02000008">
    <property type="protein sequence ID" value="KAF0903389.1"/>
    <property type="molecule type" value="Genomic_DNA"/>
</dbReference>
<reference evidence="2 3" key="1">
    <citation type="submission" date="2019-11" db="EMBL/GenBank/DDBJ databases">
        <title>Whole genome sequence of Oryza granulata.</title>
        <authorList>
            <person name="Li W."/>
        </authorList>
    </citation>
    <scope>NUCLEOTIDE SEQUENCE [LARGE SCALE GENOMIC DNA]</scope>
    <source>
        <strain evidence="3">cv. Menghai</strain>
        <tissue evidence="2">Leaf</tissue>
    </source>
</reference>
<proteinExistence type="predicted"/>
<name>A0A6G1CTI1_9ORYZ</name>
<dbReference type="Proteomes" id="UP000479710">
    <property type="component" value="Unassembled WGS sequence"/>
</dbReference>
<gene>
    <name evidence="2" type="ORF">E2562_027684</name>
</gene>
<dbReference type="AlphaFoldDB" id="A0A6G1CTI1"/>
<feature type="region of interest" description="Disordered" evidence="1">
    <location>
        <begin position="53"/>
        <end position="76"/>
    </location>
</feature>
<accession>A0A6G1CTI1</accession>
<sequence length="76" mass="8456">MEDRRWRQRRWRLLRQGRGEVVGKGGRRVRRICRGSGSGGGAAAIRVLRMGGDRGDQCAPRRRPTLEAGGAETLGR</sequence>
<keyword evidence="3" id="KW-1185">Reference proteome</keyword>
<organism evidence="2 3">
    <name type="scientific">Oryza meyeriana var. granulata</name>
    <dbReference type="NCBI Taxonomy" id="110450"/>
    <lineage>
        <taxon>Eukaryota</taxon>
        <taxon>Viridiplantae</taxon>
        <taxon>Streptophyta</taxon>
        <taxon>Embryophyta</taxon>
        <taxon>Tracheophyta</taxon>
        <taxon>Spermatophyta</taxon>
        <taxon>Magnoliopsida</taxon>
        <taxon>Liliopsida</taxon>
        <taxon>Poales</taxon>
        <taxon>Poaceae</taxon>
        <taxon>BOP clade</taxon>
        <taxon>Oryzoideae</taxon>
        <taxon>Oryzeae</taxon>
        <taxon>Oryzinae</taxon>
        <taxon>Oryza</taxon>
        <taxon>Oryza meyeriana</taxon>
    </lineage>
</organism>
<protein>
    <submittedName>
        <fullName evidence="2">Uncharacterized protein</fullName>
    </submittedName>
</protein>
<evidence type="ECO:0000313" key="2">
    <source>
        <dbReference type="EMBL" id="KAF0903389.1"/>
    </source>
</evidence>
<comment type="caution">
    <text evidence="2">The sequence shown here is derived from an EMBL/GenBank/DDBJ whole genome shotgun (WGS) entry which is preliminary data.</text>
</comment>
<evidence type="ECO:0000313" key="3">
    <source>
        <dbReference type="Proteomes" id="UP000479710"/>
    </source>
</evidence>
<evidence type="ECO:0000256" key="1">
    <source>
        <dbReference type="SAM" id="MobiDB-lite"/>
    </source>
</evidence>